<feature type="non-terminal residue" evidence="1">
    <location>
        <position position="388"/>
    </location>
</feature>
<gene>
    <name evidence="1" type="ORF">S01H4_05873</name>
</gene>
<comment type="caution">
    <text evidence="1">The sequence shown here is derived from an EMBL/GenBank/DDBJ whole genome shotgun (WGS) entry which is preliminary data.</text>
</comment>
<organism evidence="1">
    <name type="scientific">marine sediment metagenome</name>
    <dbReference type="NCBI Taxonomy" id="412755"/>
    <lineage>
        <taxon>unclassified sequences</taxon>
        <taxon>metagenomes</taxon>
        <taxon>ecological metagenomes</taxon>
    </lineage>
</organism>
<sequence>MKLSLDNDDSIILGDYLNVITKTTFEETTEILWGGLKLISKNPCKRDLIITKSEIFNQGTFEAGEYIRKRSQLINPNVVPTIPARSIHYLVKMTLRIKSPLNSQKEMEIFKENPLKIFPKESIYQNRIPTPIKLIMSGIDLEISKDIFKPGEAIKIDYKTSNLVLFQIRLKQKANLICICEPFGEQCGSTEELPPVIAGGAKTSKTDHGFLLIRVPNHAEPSHEYLWEPQEKDQWGIKFGDYSKWFLEIIGNRKREVGGDIISFEIPIIIKPQKQQNIIETGLFREREEGLELFEAPPAIKKGINIISIDTDKDTASSTFIYKLRIKNNLKDILNGVTIENSGIQRGLFETYKHMTGFNAWLSGEEKIIEYKTRQEIDTLISTIETNS</sequence>
<proteinExistence type="predicted"/>
<accession>X0ZU65</accession>
<evidence type="ECO:0000313" key="1">
    <source>
        <dbReference type="EMBL" id="GAG72924.1"/>
    </source>
</evidence>
<protein>
    <submittedName>
        <fullName evidence="1">Uncharacterized protein</fullName>
    </submittedName>
</protein>
<dbReference type="AlphaFoldDB" id="X0ZU65"/>
<dbReference type="EMBL" id="BART01001746">
    <property type="protein sequence ID" value="GAG72924.1"/>
    <property type="molecule type" value="Genomic_DNA"/>
</dbReference>
<reference evidence="1" key="1">
    <citation type="journal article" date="2014" name="Front. Microbiol.">
        <title>High frequency of phylogenetically diverse reductive dehalogenase-homologous genes in deep subseafloor sedimentary metagenomes.</title>
        <authorList>
            <person name="Kawai M."/>
            <person name="Futagami T."/>
            <person name="Toyoda A."/>
            <person name="Takaki Y."/>
            <person name="Nishi S."/>
            <person name="Hori S."/>
            <person name="Arai W."/>
            <person name="Tsubouchi T."/>
            <person name="Morono Y."/>
            <person name="Uchiyama I."/>
            <person name="Ito T."/>
            <person name="Fujiyama A."/>
            <person name="Inagaki F."/>
            <person name="Takami H."/>
        </authorList>
    </citation>
    <scope>NUCLEOTIDE SEQUENCE</scope>
    <source>
        <strain evidence="1">Expedition CK06-06</strain>
    </source>
</reference>
<name>X0ZU65_9ZZZZ</name>